<dbReference type="InterPro" id="IPR030697">
    <property type="entry name" value="Rab29/Rab38/Rab32"/>
</dbReference>
<feature type="region of interest" description="Disordered" evidence="7">
    <location>
        <begin position="191"/>
        <end position="223"/>
    </location>
</feature>
<dbReference type="OrthoDB" id="9989112at2759"/>
<dbReference type="InterPro" id="IPR001806">
    <property type="entry name" value="Small_GTPase"/>
</dbReference>
<comment type="subcellular location">
    <subcellularLocation>
        <location evidence="6">Membrane</location>
        <topology evidence="6">Lipid-anchor</topology>
    </subcellularLocation>
</comment>
<dbReference type="GO" id="GO:0005770">
    <property type="term" value="C:late endosome"/>
    <property type="evidence" value="ECO:0007669"/>
    <property type="project" value="TreeGrafter"/>
</dbReference>
<dbReference type="Proteomes" id="UP000799049">
    <property type="component" value="Unassembled WGS sequence"/>
</dbReference>
<dbReference type="SMART" id="SM00173">
    <property type="entry name" value="RAS"/>
    <property type="match status" value="1"/>
</dbReference>
<dbReference type="GO" id="GO:0005525">
    <property type="term" value="F:GTP binding"/>
    <property type="evidence" value="ECO:0007669"/>
    <property type="project" value="UniProtKB-UniRule"/>
</dbReference>
<evidence type="ECO:0000256" key="5">
    <source>
        <dbReference type="ARBA" id="ARBA00023289"/>
    </source>
</evidence>
<dbReference type="SMART" id="SM00174">
    <property type="entry name" value="RHO"/>
    <property type="match status" value="1"/>
</dbReference>
<comment type="caution">
    <text evidence="8">The sequence shown here is derived from an EMBL/GenBank/DDBJ whole genome shotgun (WGS) entry which is preliminary data.</text>
</comment>
<gene>
    <name evidence="8" type="ORF">ANDGO_00548</name>
</gene>
<dbReference type="GO" id="GO:0090385">
    <property type="term" value="P:phagosome-lysosome fusion"/>
    <property type="evidence" value="ECO:0007669"/>
    <property type="project" value="TreeGrafter"/>
</dbReference>
<dbReference type="GO" id="GO:0005802">
    <property type="term" value="C:trans-Golgi network"/>
    <property type="evidence" value="ECO:0007669"/>
    <property type="project" value="UniProtKB-UniRule"/>
</dbReference>
<dbReference type="PROSITE" id="PS51420">
    <property type="entry name" value="RHO"/>
    <property type="match status" value="1"/>
</dbReference>
<dbReference type="GO" id="GO:0016020">
    <property type="term" value="C:membrane"/>
    <property type="evidence" value="ECO:0007669"/>
    <property type="project" value="UniProtKB-SubCell"/>
</dbReference>
<dbReference type="Pfam" id="PF00071">
    <property type="entry name" value="Ras"/>
    <property type="match status" value="1"/>
</dbReference>
<keyword evidence="2 6" id="KW-0547">Nucleotide-binding</keyword>
<dbReference type="SMART" id="SM00175">
    <property type="entry name" value="RAB"/>
    <property type="match status" value="1"/>
</dbReference>
<dbReference type="Gene3D" id="3.40.50.300">
    <property type="entry name" value="P-loop containing nucleotide triphosphate hydrolases"/>
    <property type="match status" value="1"/>
</dbReference>
<dbReference type="InterPro" id="IPR005225">
    <property type="entry name" value="Small_GTP-bd"/>
</dbReference>
<dbReference type="GO" id="GO:0005764">
    <property type="term" value="C:lysosome"/>
    <property type="evidence" value="ECO:0007669"/>
    <property type="project" value="TreeGrafter"/>
</dbReference>
<accession>A0A8K0F463</accession>
<dbReference type="GO" id="GO:0045335">
    <property type="term" value="C:phagocytic vesicle"/>
    <property type="evidence" value="ECO:0007669"/>
    <property type="project" value="TreeGrafter"/>
</dbReference>
<dbReference type="GO" id="GO:0003924">
    <property type="term" value="F:GTPase activity"/>
    <property type="evidence" value="ECO:0007669"/>
    <property type="project" value="UniProtKB-UniRule"/>
</dbReference>
<keyword evidence="3 6" id="KW-0342">GTP-binding</keyword>
<evidence type="ECO:0000256" key="1">
    <source>
        <dbReference type="ARBA" id="ARBA00006270"/>
    </source>
</evidence>
<dbReference type="FunFam" id="3.40.50.300:FF:000222">
    <property type="entry name" value="RAB32, member RAS oncogene family"/>
    <property type="match status" value="1"/>
</dbReference>
<proteinExistence type="inferred from homology"/>
<protein>
    <recommendedName>
        <fullName evidence="6">Ras-related protein Rab</fullName>
    </recommendedName>
</protein>
<evidence type="ECO:0000256" key="6">
    <source>
        <dbReference type="RuleBase" id="RU367128"/>
    </source>
</evidence>
<dbReference type="AlphaFoldDB" id="A0A8K0F463"/>
<dbReference type="CDD" id="cd04107">
    <property type="entry name" value="Rab32_Rab38"/>
    <property type="match status" value="1"/>
</dbReference>
<dbReference type="SMART" id="SM00176">
    <property type="entry name" value="RAN"/>
    <property type="match status" value="1"/>
</dbReference>
<keyword evidence="9" id="KW-1185">Reference proteome</keyword>
<dbReference type="NCBIfam" id="TIGR00231">
    <property type="entry name" value="small_GTP"/>
    <property type="match status" value="1"/>
</dbReference>
<evidence type="ECO:0000313" key="9">
    <source>
        <dbReference type="Proteomes" id="UP000799049"/>
    </source>
</evidence>
<dbReference type="GO" id="GO:0008333">
    <property type="term" value="P:endosome to lysosome transport"/>
    <property type="evidence" value="ECO:0007669"/>
    <property type="project" value="TreeGrafter"/>
</dbReference>
<evidence type="ECO:0000256" key="4">
    <source>
        <dbReference type="ARBA" id="ARBA00023288"/>
    </source>
</evidence>
<evidence type="ECO:0000313" key="8">
    <source>
        <dbReference type="EMBL" id="KAF0852509.1"/>
    </source>
</evidence>
<keyword evidence="6" id="KW-0472">Membrane</keyword>
<dbReference type="PROSITE" id="PS51419">
    <property type="entry name" value="RAB"/>
    <property type="match status" value="1"/>
</dbReference>
<sequence>MASSMNKRRERLFKVIVTGDVATGKSSIIKRYVHDVFSTHYKATIGVDFSLKALQWDDDMVVRLQLWDIAGQERFGNMTRVFYKEAVGGVVVYDMSRNQTLDSVRRWKKDIDEKVLMNDGRPIPCILIGNKSDLPASVSRPAAEMDALCQELGFVGWFETSAKNNSNIDTAMQTLVSRILERHADAAQGGVKSGNVVSLGSSGQSGQQGGAQNKQSQKKSGCC</sequence>
<keyword evidence="5 6" id="KW-0636">Prenylation</keyword>
<name>A0A8K0F463_ANDGO</name>
<comment type="similarity">
    <text evidence="1 6">Belongs to the small GTPase superfamily. Rab family.</text>
</comment>
<dbReference type="PRINTS" id="PR00449">
    <property type="entry name" value="RASTRNSFRMNG"/>
</dbReference>
<dbReference type="SUPFAM" id="SSF52540">
    <property type="entry name" value="P-loop containing nucleoside triphosphate hydrolases"/>
    <property type="match status" value="1"/>
</dbReference>
<keyword evidence="4 6" id="KW-0449">Lipoprotein</keyword>
<evidence type="ECO:0000256" key="3">
    <source>
        <dbReference type="ARBA" id="ARBA00023134"/>
    </source>
</evidence>
<dbReference type="PANTHER" id="PTHR47981:SF39">
    <property type="entry name" value="RAS-RELATED PROTEIN RAB"/>
    <property type="match status" value="1"/>
</dbReference>
<evidence type="ECO:0000256" key="2">
    <source>
        <dbReference type="ARBA" id="ARBA00022741"/>
    </source>
</evidence>
<evidence type="ECO:0000256" key="7">
    <source>
        <dbReference type="SAM" id="MobiDB-lite"/>
    </source>
</evidence>
<reference evidence="8" key="1">
    <citation type="submission" date="2019-09" db="EMBL/GenBank/DDBJ databases">
        <title>The Mitochondrial Proteome of the Jakobid, Andalucia godoyi, a Protist With the Most Gene-Rich and Bacteria-Like Mitochondrial Genome.</title>
        <authorList>
            <person name="Gray M.W."/>
            <person name="Burger G."/>
            <person name="Derelle R."/>
            <person name="Klimes V."/>
            <person name="Leger M."/>
            <person name="Sarrasin M."/>
            <person name="Vlcek C."/>
            <person name="Roger A.J."/>
            <person name="Elias M."/>
            <person name="Lang B.F."/>
        </authorList>
    </citation>
    <scope>NUCLEOTIDE SEQUENCE</scope>
    <source>
        <strain evidence="8">And28</strain>
    </source>
</reference>
<dbReference type="InterPro" id="IPR027417">
    <property type="entry name" value="P-loop_NTPase"/>
</dbReference>
<organism evidence="8 9">
    <name type="scientific">Andalucia godoyi</name>
    <name type="common">Flagellate</name>
    <dbReference type="NCBI Taxonomy" id="505711"/>
    <lineage>
        <taxon>Eukaryota</taxon>
        <taxon>Discoba</taxon>
        <taxon>Jakobida</taxon>
        <taxon>Andalucina</taxon>
        <taxon>Andaluciidae</taxon>
        <taxon>Andalucia</taxon>
    </lineage>
</organism>
<dbReference type="PROSITE" id="PS51421">
    <property type="entry name" value="RAS"/>
    <property type="match status" value="1"/>
</dbReference>
<dbReference type="EMBL" id="VRVR01000032">
    <property type="protein sequence ID" value="KAF0852509.1"/>
    <property type="molecule type" value="Genomic_DNA"/>
</dbReference>
<comment type="function">
    <text evidence="6">The small GTPases Rab are key regulators in vesicle trafficking.</text>
</comment>
<dbReference type="PANTHER" id="PTHR47981">
    <property type="entry name" value="RAB FAMILY"/>
    <property type="match status" value="1"/>
</dbReference>